<evidence type="ECO:0000259" key="1">
    <source>
        <dbReference type="Pfam" id="PF00857"/>
    </source>
</evidence>
<dbReference type="InterPro" id="IPR050993">
    <property type="entry name" value="Isochorismatase_domain"/>
</dbReference>
<dbReference type="PANTHER" id="PTHR14119">
    <property type="entry name" value="HYDROLASE"/>
    <property type="match status" value="1"/>
</dbReference>
<feature type="domain" description="Isochorismatase-like" evidence="1">
    <location>
        <begin position="12"/>
        <end position="159"/>
    </location>
</feature>
<keyword evidence="2" id="KW-0378">Hydrolase</keyword>
<evidence type="ECO:0000313" key="4">
    <source>
        <dbReference type="Proteomes" id="UP000042527"/>
    </source>
</evidence>
<sequence>MKNYKLKRENALILFVDIQDKLLDIMQEKEEVLKKAVVLAKMANIMQLETLFTEQYPKGLGHTNKGLFDSVKSTAIEKTSFSCMLEKNFTEALTKKNKKQIIISGIETHICVLLTVRDLIAFGYEVFVCEDAVSSRDLRNKHNALHQMNDLGAVITNVESVMFDLNSVAGTDEFKAVQKLIV</sequence>
<dbReference type="RefSeq" id="WP_002701359.1">
    <property type="nucleotide sequence ID" value="NZ_CDNC01000013.1"/>
</dbReference>
<dbReference type="PANTHER" id="PTHR14119:SF3">
    <property type="entry name" value="ISOCHORISMATASE DOMAIN-CONTAINING PROTEIN 2"/>
    <property type="match status" value="1"/>
</dbReference>
<evidence type="ECO:0000313" key="3">
    <source>
        <dbReference type="EMBL" id="QEJ97279.1"/>
    </source>
</evidence>
<dbReference type="SUPFAM" id="SSF52499">
    <property type="entry name" value="Isochorismatase-like hydrolases"/>
    <property type="match status" value="1"/>
</dbReference>
<dbReference type="GeneID" id="57754192"/>
<reference evidence="4" key="1">
    <citation type="submission" date="2015-01" db="EMBL/GenBank/DDBJ databases">
        <authorList>
            <person name="Manzoor Shahid"/>
            <person name="Zubair Saima"/>
        </authorList>
    </citation>
    <scope>NUCLEOTIDE SEQUENCE [LARGE SCALE GENOMIC DNA]</scope>
    <source>
        <strain evidence="4">V1</strain>
    </source>
</reference>
<dbReference type="Proteomes" id="UP000323594">
    <property type="component" value="Chromosome"/>
</dbReference>
<keyword evidence="4" id="KW-1185">Reference proteome</keyword>
<dbReference type="AlphaFoldDB" id="A0A0B7GSU1"/>
<dbReference type="OrthoDB" id="9789777at2"/>
<dbReference type="Proteomes" id="UP000042527">
    <property type="component" value="Unassembled WGS sequence"/>
</dbReference>
<dbReference type="EC" id="3.-.-.-" evidence="2"/>
<reference evidence="2" key="2">
    <citation type="submission" date="2015-01" db="EMBL/GenBank/DDBJ databases">
        <authorList>
            <person name="Xiang T."/>
            <person name="Song Y."/>
            <person name="Huang L."/>
            <person name="Wang B."/>
            <person name="Wu P."/>
        </authorList>
    </citation>
    <scope>NUCLEOTIDE SEQUENCE [LARGE SCALE GENOMIC DNA]</scope>
    <source>
        <strain evidence="2">V1</strain>
    </source>
</reference>
<organism evidence="2 4">
    <name type="scientific">Treponema phagedenis</name>
    <dbReference type="NCBI Taxonomy" id="162"/>
    <lineage>
        <taxon>Bacteria</taxon>
        <taxon>Pseudomonadati</taxon>
        <taxon>Spirochaetota</taxon>
        <taxon>Spirochaetia</taxon>
        <taxon>Spirochaetales</taxon>
        <taxon>Treponemataceae</taxon>
        <taxon>Treponema</taxon>
    </lineage>
</organism>
<name>A0A0B7GSU1_TREPH</name>
<reference evidence="3 5" key="3">
    <citation type="submission" date="2019-08" db="EMBL/GenBank/DDBJ databases">
        <authorList>
            <person name="Kuhnert P."/>
        </authorList>
    </citation>
    <scope>NUCLEOTIDE SEQUENCE [LARGE SCALE GENOMIC DNA]</scope>
    <source>
        <strain evidence="3 5">B36.5</strain>
    </source>
</reference>
<dbReference type="EMBL" id="CP042817">
    <property type="protein sequence ID" value="QEJ97279.1"/>
    <property type="molecule type" value="Genomic_DNA"/>
</dbReference>
<dbReference type="EMBL" id="CDNC01000013">
    <property type="protein sequence ID" value="CEM61714.1"/>
    <property type="molecule type" value="Genomic_DNA"/>
</dbReference>
<dbReference type="InterPro" id="IPR000868">
    <property type="entry name" value="Isochorismatase-like_dom"/>
</dbReference>
<evidence type="ECO:0000313" key="5">
    <source>
        <dbReference type="Proteomes" id="UP000323594"/>
    </source>
</evidence>
<dbReference type="Gene3D" id="3.40.50.850">
    <property type="entry name" value="Isochorismatase-like"/>
    <property type="match status" value="1"/>
</dbReference>
<accession>A0A0B7GSU1</accession>
<protein>
    <submittedName>
        <fullName evidence="2">Isochorismatase family protein</fullName>
        <ecNumber evidence="2">3.-.-.-</ecNumber>
    </submittedName>
</protein>
<proteinExistence type="predicted"/>
<dbReference type="GO" id="GO:0016787">
    <property type="term" value="F:hydrolase activity"/>
    <property type="evidence" value="ECO:0007669"/>
    <property type="project" value="UniProtKB-KW"/>
</dbReference>
<gene>
    <name evidence="3" type="ORF">FUT82_04275</name>
    <name evidence="2" type="ORF">TPHV1_200004</name>
</gene>
<dbReference type="Pfam" id="PF00857">
    <property type="entry name" value="Isochorismatase"/>
    <property type="match status" value="1"/>
</dbReference>
<dbReference type="InterPro" id="IPR036380">
    <property type="entry name" value="Isochorismatase-like_sf"/>
</dbReference>
<evidence type="ECO:0000313" key="2">
    <source>
        <dbReference type="EMBL" id="CEM61714.1"/>
    </source>
</evidence>